<dbReference type="EMBL" id="JADEXF010000489">
    <property type="protein sequence ID" value="MBE9106266.1"/>
    <property type="molecule type" value="Genomic_DNA"/>
</dbReference>
<dbReference type="RefSeq" id="WP_194045049.1">
    <property type="nucleotide sequence ID" value="NZ_JADEXF010000489.1"/>
</dbReference>
<organism evidence="1 2">
    <name type="scientific">Nostoc cf. edaphicum LEGE 07299</name>
    <dbReference type="NCBI Taxonomy" id="2777974"/>
    <lineage>
        <taxon>Bacteria</taxon>
        <taxon>Bacillati</taxon>
        <taxon>Cyanobacteriota</taxon>
        <taxon>Cyanophyceae</taxon>
        <taxon>Nostocales</taxon>
        <taxon>Nostocaceae</taxon>
        <taxon>Nostoc</taxon>
    </lineage>
</organism>
<dbReference type="InterPro" id="IPR001646">
    <property type="entry name" value="5peptide_repeat"/>
</dbReference>
<name>A0ABR9U0S4_9NOSO</name>
<accession>A0ABR9U0S4</accession>
<dbReference type="Proteomes" id="UP000647836">
    <property type="component" value="Unassembled WGS sequence"/>
</dbReference>
<protein>
    <submittedName>
        <fullName evidence="1">Pentapeptide repeat-containing protein</fullName>
    </submittedName>
</protein>
<comment type="caution">
    <text evidence="1">The sequence shown here is derived from an EMBL/GenBank/DDBJ whole genome shotgun (WGS) entry which is preliminary data.</text>
</comment>
<gene>
    <name evidence="1" type="ORF">IQ229_15390</name>
</gene>
<proteinExistence type="predicted"/>
<reference evidence="1 2" key="1">
    <citation type="submission" date="2020-10" db="EMBL/GenBank/DDBJ databases">
        <authorList>
            <person name="Castelo-Branco R."/>
            <person name="Eusebio N."/>
            <person name="Adriana R."/>
            <person name="Vieira A."/>
            <person name="Brugerolle De Fraissinette N."/>
            <person name="Rezende De Castro R."/>
            <person name="Schneider M.P."/>
            <person name="Vasconcelos V."/>
            <person name="Leao P.N."/>
        </authorList>
    </citation>
    <scope>NUCLEOTIDE SEQUENCE [LARGE SCALE GENOMIC DNA]</scope>
    <source>
        <strain evidence="1 2">LEGE 07299</strain>
    </source>
</reference>
<sequence length="40" mass="4387">MDVEELLERYAAGERDFRDVDLSSSDLTGVNFSGSSAIAY</sequence>
<dbReference type="Gene3D" id="2.160.20.80">
    <property type="entry name" value="E3 ubiquitin-protein ligase SopA"/>
    <property type="match status" value="1"/>
</dbReference>
<evidence type="ECO:0000313" key="1">
    <source>
        <dbReference type="EMBL" id="MBE9106266.1"/>
    </source>
</evidence>
<evidence type="ECO:0000313" key="2">
    <source>
        <dbReference type="Proteomes" id="UP000647836"/>
    </source>
</evidence>
<keyword evidence="2" id="KW-1185">Reference proteome</keyword>
<dbReference type="Pfam" id="PF00805">
    <property type="entry name" value="Pentapeptide"/>
    <property type="match status" value="1"/>
</dbReference>